<accession>A4GI91</accession>
<dbReference type="Pfam" id="PF00583">
    <property type="entry name" value="Acetyltransf_1"/>
    <property type="match status" value="1"/>
</dbReference>
<evidence type="ECO:0000259" key="1">
    <source>
        <dbReference type="PROSITE" id="PS51186"/>
    </source>
</evidence>
<keyword evidence="2" id="KW-0687">Ribonucleoprotein</keyword>
<dbReference type="SUPFAM" id="SSF55729">
    <property type="entry name" value="Acyl-CoA N-acyltransferases (Nat)"/>
    <property type="match status" value="1"/>
</dbReference>
<keyword evidence="2" id="KW-0689">Ribosomal protein</keyword>
<organism evidence="2">
    <name type="scientific">uncultured marine bacterium HF10_29C11</name>
    <dbReference type="NCBI Taxonomy" id="415445"/>
    <lineage>
        <taxon>Bacteria</taxon>
        <taxon>environmental samples</taxon>
    </lineage>
</organism>
<dbReference type="InterPro" id="IPR000182">
    <property type="entry name" value="GNAT_dom"/>
</dbReference>
<gene>
    <name evidence="2" type="ORF">ALOHA_HF1029C11.0029</name>
</gene>
<name>A4GI91_9BACT</name>
<dbReference type="AlphaFoldDB" id="A4GI91"/>
<dbReference type="GO" id="GO:0016747">
    <property type="term" value="F:acyltransferase activity, transferring groups other than amino-acyl groups"/>
    <property type="evidence" value="ECO:0007669"/>
    <property type="project" value="InterPro"/>
</dbReference>
<dbReference type="GO" id="GO:0005840">
    <property type="term" value="C:ribosome"/>
    <property type="evidence" value="ECO:0007669"/>
    <property type="project" value="UniProtKB-KW"/>
</dbReference>
<proteinExistence type="predicted"/>
<sequence>MRNLNKNRDNRKSAHPIKSIFAKDEGVAVKRLGSDSLKGGWRQGLAPKQLSVEWTEAVRKLFFEGTGEEYFAGSIHSLPVPEWDANFMLFDSEESTPASMRGVLWTTPFKEKTIRIVSFVLDEGARGKGWGSVVWNLMADILLPKGITTVQLEVRASNQRAIMFYRERGLEIQQELHGYYRQGMGYMMRGKLQHYHPNNDTPEHEE</sequence>
<evidence type="ECO:0000313" key="2">
    <source>
        <dbReference type="EMBL" id="ABL97802.1"/>
    </source>
</evidence>
<reference evidence="2" key="1">
    <citation type="journal article" date="2007" name="Environ. Microbiol.">
        <title>Proteorhodopsin photosystem gene clusters exhibit co-evolutionary trends and shared ancestry among diverse marine microbial phyla.</title>
        <authorList>
            <person name="McCarren J."/>
            <person name="Delong E.F."/>
        </authorList>
    </citation>
    <scope>NUCLEOTIDE SEQUENCE</scope>
</reference>
<dbReference type="PROSITE" id="PS51186">
    <property type="entry name" value="GNAT"/>
    <property type="match status" value="1"/>
</dbReference>
<protein>
    <submittedName>
        <fullName evidence="2">Ribosomal protein S18</fullName>
    </submittedName>
</protein>
<dbReference type="EMBL" id="EF089401">
    <property type="protein sequence ID" value="ABL97802.1"/>
    <property type="molecule type" value="Genomic_DNA"/>
</dbReference>
<dbReference type="Gene3D" id="3.40.630.30">
    <property type="match status" value="1"/>
</dbReference>
<feature type="domain" description="N-acetyltransferase" evidence="1">
    <location>
        <begin position="45"/>
        <end position="193"/>
    </location>
</feature>
<dbReference type="InterPro" id="IPR016181">
    <property type="entry name" value="Acyl_CoA_acyltransferase"/>
</dbReference>